<evidence type="ECO:0000256" key="2">
    <source>
        <dbReference type="ARBA" id="ARBA00001933"/>
    </source>
</evidence>
<dbReference type="Pfam" id="PF00202">
    <property type="entry name" value="Aminotran_3"/>
    <property type="match status" value="1"/>
</dbReference>
<proteinExistence type="inferred from homology"/>
<comment type="cofactor">
    <cofactor evidence="2">
        <name>pyridoxal 5'-phosphate</name>
        <dbReference type="ChEBI" id="CHEBI:597326"/>
    </cofactor>
</comment>
<dbReference type="Proteomes" id="UP000243459">
    <property type="component" value="Chromosome 10"/>
</dbReference>
<keyword evidence="11 14" id="KW-1133">Transmembrane helix</keyword>
<evidence type="ECO:0000256" key="6">
    <source>
        <dbReference type="ARBA" id="ARBA00022692"/>
    </source>
</evidence>
<evidence type="ECO:0000256" key="13">
    <source>
        <dbReference type="SAM" id="MobiDB-lite"/>
    </source>
</evidence>
<dbReference type="Gene3D" id="3.40.640.10">
    <property type="entry name" value="Type I PLP-dependent aspartate aminotransferase-like (Major domain)"/>
    <property type="match status" value="2"/>
</dbReference>
<keyword evidence="7" id="KW-0256">Endoplasmic reticulum</keyword>
<keyword evidence="12 14" id="KW-0472">Membrane</keyword>
<sequence length="606" mass="67008">MGTKEGIFLVRFILWLLGTSLGTLLCGSSLSLRREFSFINKFSEMTVDKREAVLKRWSKEKSFVFLRLAFLMNKSFCLFVFYSMVNAALIEALKKGTSFGAPCFLENVLAEMVISAVPSVEMVRFVNSAHKGEIAAVILEPVVGNAGFIVPKPGFLSTLRQISEEDGALLIFDEVMTGFRLSYGGAQEYFGITPDLTTMGKVIGAGIHTLKRLQESGSYEYLDKITGDLVSGVLESGKEAGHEMCGGYVRGMFGFFFTGGPVYNFEDAKKSDTEKFARFHRGMLEEGVYLAPSQFEAGFTSLAHSSGDIERTVEAAKRVFSEDLILELTVMLFKENHAVITASKKTDDLVRCMHPCVSVETRTSKSLLMGISKTEVNLRRLLTAAPQQKNQTKLVHYVTTLRELLEQLGAETTSEGISSISKAKLSEYSEKIEALAAKLASSLPEPVEAVDESSSQKSPSRTEQDSSHAHNSPSLRRRPVARTETKDAIHGPAERDLTMPVKLDVSAQAHIEKHRKLQEDLTDEMVVLARQLKESSLMMNQSLNDTEKILDSTEKAVEHSLASTGRANARAVEIYSESTKTTCFTWLIILAMTCIFVMVVLLIRVT</sequence>
<evidence type="ECO:0000256" key="12">
    <source>
        <dbReference type="ARBA" id="ARBA00023136"/>
    </source>
</evidence>
<keyword evidence="10" id="KW-0653">Protein transport</keyword>
<dbReference type="InterPro" id="IPR005814">
    <property type="entry name" value="Aminotrans_3"/>
</dbReference>
<keyword evidence="9" id="KW-0663">Pyridoxal phosphate</keyword>
<keyword evidence="16" id="KW-1185">Reference proteome</keyword>
<evidence type="ECO:0000256" key="7">
    <source>
        <dbReference type="ARBA" id="ARBA00022824"/>
    </source>
</evidence>
<dbReference type="GO" id="GO:0016192">
    <property type="term" value="P:vesicle-mediated transport"/>
    <property type="evidence" value="ECO:0007669"/>
    <property type="project" value="UniProtKB-KW"/>
</dbReference>
<dbReference type="PANTHER" id="PTHR43713">
    <property type="entry name" value="GLUTAMATE-1-SEMIALDEHYDE 2,1-AMINOMUTASE"/>
    <property type="match status" value="1"/>
</dbReference>
<reference evidence="16" key="1">
    <citation type="journal article" date="2017" name="Nat. Commun.">
        <title>The asparagus genome sheds light on the origin and evolution of a young Y chromosome.</title>
        <authorList>
            <person name="Harkess A."/>
            <person name="Zhou J."/>
            <person name="Xu C."/>
            <person name="Bowers J.E."/>
            <person name="Van der Hulst R."/>
            <person name="Ayyampalayam S."/>
            <person name="Mercati F."/>
            <person name="Riccardi P."/>
            <person name="McKain M.R."/>
            <person name="Kakrana A."/>
            <person name="Tang H."/>
            <person name="Ray J."/>
            <person name="Groenendijk J."/>
            <person name="Arikit S."/>
            <person name="Mathioni S.M."/>
            <person name="Nakano M."/>
            <person name="Shan H."/>
            <person name="Telgmann-Rauber A."/>
            <person name="Kanno A."/>
            <person name="Yue Z."/>
            <person name="Chen H."/>
            <person name="Li W."/>
            <person name="Chen Y."/>
            <person name="Xu X."/>
            <person name="Zhang Y."/>
            <person name="Luo S."/>
            <person name="Chen H."/>
            <person name="Gao J."/>
            <person name="Mao Z."/>
            <person name="Pires J.C."/>
            <person name="Luo M."/>
            <person name="Kudrna D."/>
            <person name="Wing R.A."/>
            <person name="Meyers B.C."/>
            <person name="Yi K."/>
            <person name="Kong H."/>
            <person name="Lavrijsen P."/>
            <person name="Sunseri F."/>
            <person name="Falavigna A."/>
            <person name="Ye Y."/>
            <person name="Leebens-Mack J.H."/>
            <person name="Chen G."/>
        </authorList>
    </citation>
    <scope>NUCLEOTIDE SEQUENCE [LARGE SCALE GENOMIC DNA]</scope>
    <source>
        <strain evidence="16">cv. DH0086</strain>
    </source>
</reference>
<comment type="catalytic activity">
    <reaction evidence="1">
        <text>(S)-4-amino-5-oxopentanoate = 5-aminolevulinate</text>
        <dbReference type="Rhea" id="RHEA:14265"/>
        <dbReference type="ChEBI" id="CHEBI:57501"/>
        <dbReference type="ChEBI" id="CHEBI:356416"/>
        <dbReference type="EC" id="5.4.3.8"/>
    </reaction>
</comment>
<protein>
    <submittedName>
        <fullName evidence="15">Uncharacterized protein</fullName>
    </submittedName>
</protein>
<dbReference type="InterPro" id="IPR015421">
    <property type="entry name" value="PyrdxlP-dep_Trfase_major"/>
</dbReference>
<feature type="region of interest" description="Disordered" evidence="13">
    <location>
        <begin position="443"/>
        <end position="499"/>
    </location>
</feature>
<evidence type="ECO:0000256" key="1">
    <source>
        <dbReference type="ARBA" id="ARBA00001579"/>
    </source>
</evidence>
<dbReference type="FunFam" id="3.90.1150.10:FF:000012">
    <property type="entry name" value="Glutamate-1-semialdehyde 2,1-aminomutase"/>
    <property type="match status" value="1"/>
</dbReference>
<evidence type="ECO:0000256" key="3">
    <source>
        <dbReference type="ARBA" id="ARBA00004163"/>
    </source>
</evidence>
<evidence type="ECO:0000256" key="5">
    <source>
        <dbReference type="ARBA" id="ARBA00022448"/>
    </source>
</evidence>
<evidence type="ECO:0000256" key="11">
    <source>
        <dbReference type="ARBA" id="ARBA00022989"/>
    </source>
</evidence>
<keyword evidence="8" id="KW-0931">ER-Golgi transport</keyword>
<dbReference type="CDD" id="cd15860">
    <property type="entry name" value="SNARE_USE1"/>
    <property type="match status" value="1"/>
</dbReference>
<dbReference type="GO" id="GO:0008483">
    <property type="term" value="F:transaminase activity"/>
    <property type="evidence" value="ECO:0007669"/>
    <property type="project" value="InterPro"/>
</dbReference>
<dbReference type="PANTHER" id="PTHR43713:SF3">
    <property type="entry name" value="GLUTAMATE-1-SEMIALDEHYDE 2,1-AMINOMUTASE 1, CHLOROPLASTIC-RELATED"/>
    <property type="match status" value="1"/>
</dbReference>
<evidence type="ECO:0000313" key="15">
    <source>
        <dbReference type="EMBL" id="ONK56142.1"/>
    </source>
</evidence>
<dbReference type="SUPFAM" id="SSF53383">
    <property type="entry name" value="PLP-dependent transferases"/>
    <property type="match status" value="1"/>
</dbReference>
<dbReference type="Gene3D" id="3.90.1150.10">
    <property type="entry name" value="Aspartate Aminotransferase, domain 1"/>
    <property type="match status" value="1"/>
</dbReference>
<organism evidence="15 16">
    <name type="scientific">Asparagus officinalis</name>
    <name type="common">Garden asparagus</name>
    <dbReference type="NCBI Taxonomy" id="4686"/>
    <lineage>
        <taxon>Eukaryota</taxon>
        <taxon>Viridiplantae</taxon>
        <taxon>Streptophyta</taxon>
        <taxon>Embryophyta</taxon>
        <taxon>Tracheophyta</taxon>
        <taxon>Spermatophyta</taxon>
        <taxon>Magnoliopsida</taxon>
        <taxon>Liliopsida</taxon>
        <taxon>Asparagales</taxon>
        <taxon>Asparagaceae</taxon>
        <taxon>Asparagoideae</taxon>
        <taxon>Asparagus</taxon>
    </lineage>
</organism>
<evidence type="ECO:0000313" key="16">
    <source>
        <dbReference type="Proteomes" id="UP000243459"/>
    </source>
</evidence>
<dbReference type="GO" id="GO:0005789">
    <property type="term" value="C:endoplasmic reticulum membrane"/>
    <property type="evidence" value="ECO:0007669"/>
    <property type="project" value="UniProtKB-SubCell"/>
</dbReference>
<evidence type="ECO:0000256" key="10">
    <source>
        <dbReference type="ARBA" id="ARBA00022927"/>
    </source>
</evidence>
<keyword evidence="5" id="KW-0813">Transport</keyword>
<dbReference type="InterPro" id="IPR015422">
    <property type="entry name" value="PyrdxlP-dep_Trfase_small"/>
</dbReference>
<dbReference type="GO" id="GO:0009507">
    <property type="term" value="C:chloroplast"/>
    <property type="evidence" value="ECO:0007669"/>
    <property type="project" value="TreeGrafter"/>
</dbReference>
<comment type="subcellular location">
    <subcellularLocation>
        <location evidence="3">Endoplasmic reticulum membrane</location>
        <topology evidence="3">Single-pass type IV membrane protein</topology>
    </subcellularLocation>
</comment>
<dbReference type="GO" id="GO:0015031">
    <property type="term" value="P:protein transport"/>
    <property type="evidence" value="ECO:0007669"/>
    <property type="project" value="UniProtKB-KW"/>
</dbReference>
<accession>A0A5P1E0N7</accession>
<name>A0A5P1E0N7_ASPOF</name>
<gene>
    <name evidence="15" type="ORF">A4U43_C10F4570</name>
</gene>
<keyword evidence="6 14" id="KW-0812">Transmembrane</keyword>
<evidence type="ECO:0000256" key="8">
    <source>
        <dbReference type="ARBA" id="ARBA00022892"/>
    </source>
</evidence>
<dbReference type="Pfam" id="PF09753">
    <property type="entry name" value="Use1"/>
    <property type="match status" value="1"/>
</dbReference>
<dbReference type="Gramene" id="ONK56142">
    <property type="protein sequence ID" value="ONK56142"/>
    <property type="gene ID" value="A4U43_C10F4570"/>
</dbReference>
<dbReference type="PROSITE" id="PS00600">
    <property type="entry name" value="AA_TRANSFER_CLASS_3"/>
    <property type="match status" value="1"/>
</dbReference>
<dbReference type="InterPro" id="IPR015424">
    <property type="entry name" value="PyrdxlP-dep_Trfase"/>
</dbReference>
<feature type="transmembrane region" description="Helical" evidence="14">
    <location>
        <begin position="584"/>
        <end position="603"/>
    </location>
</feature>
<dbReference type="InterPro" id="IPR019150">
    <property type="entry name" value="Vesicle_transport_protein_Use1"/>
</dbReference>
<evidence type="ECO:0000256" key="4">
    <source>
        <dbReference type="ARBA" id="ARBA00007891"/>
    </source>
</evidence>
<dbReference type="GO" id="GO:0030170">
    <property type="term" value="F:pyridoxal phosphate binding"/>
    <property type="evidence" value="ECO:0007669"/>
    <property type="project" value="InterPro"/>
</dbReference>
<evidence type="ECO:0000256" key="9">
    <source>
        <dbReference type="ARBA" id="ARBA00022898"/>
    </source>
</evidence>
<dbReference type="AlphaFoldDB" id="A0A5P1E0N7"/>
<dbReference type="InterPro" id="IPR049704">
    <property type="entry name" value="Aminotrans_3_PPA_site"/>
</dbReference>
<evidence type="ECO:0000256" key="14">
    <source>
        <dbReference type="SAM" id="Phobius"/>
    </source>
</evidence>
<feature type="transmembrane region" description="Helical" evidence="14">
    <location>
        <begin position="12"/>
        <end position="32"/>
    </location>
</feature>
<feature type="compositionally biased region" description="Basic and acidic residues" evidence="13">
    <location>
        <begin position="481"/>
        <end position="497"/>
    </location>
</feature>
<dbReference type="GO" id="GO:0042286">
    <property type="term" value="F:glutamate-1-semialdehyde 2,1-aminomutase activity"/>
    <property type="evidence" value="ECO:0007669"/>
    <property type="project" value="UniProtKB-EC"/>
</dbReference>
<comment type="similarity">
    <text evidence="4">Belongs to the USE1 family.</text>
</comment>
<dbReference type="EMBL" id="CM007390">
    <property type="protein sequence ID" value="ONK56142.1"/>
    <property type="molecule type" value="Genomic_DNA"/>
</dbReference>
<feature type="transmembrane region" description="Helical" evidence="14">
    <location>
        <begin position="64"/>
        <end position="85"/>
    </location>
</feature>